<dbReference type="Proteomes" id="UP000260649">
    <property type="component" value="Unassembled WGS sequence"/>
</dbReference>
<dbReference type="GeneID" id="97994151"/>
<comment type="caution">
    <text evidence="1">The sequence shown here is derived from an EMBL/GenBank/DDBJ whole genome shotgun (WGS) entry which is preliminary data.</text>
</comment>
<reference evidence="1 2" key="1">
    <citation type="submission" date="2018-07" db="EMBL/GenBank/DDBJ databases">
        <title>GABA Modulating Bacteria of the Human Gut Microbiota.</title>
        <authorList>
            <person name="Strandwitz P."/>
            <person name="Kim K.H."/>
            <person name="Terekhova D."/>
            <person name="Liu J.K."/>
            <person name="Sharma A."/>
            <person name="Levering J."/>
            <person name="Mcdonald D."/>
            <person name="Dietrich D."/>
            <person name="Ramadhar T.R."/>
            <person name="Lekbua A."/>
            <person name="Mroue N."/>
            <person name="Liston C."/>
            <person name="Stewart E.J."/>
            <person name="Dubin M.J."/>
            <person name="Zengler K."/>
            <person name="Knight R."/>
            <person name="Gilbert J.A."/>
            <person name="Clardy J."/>
            <person name="Lewis K."/>
        </authorList>
    </citation>
    <scope>NUCLEOTIDE SEQUENCE [LARGE SCALE GENOMIC DNA]</scope>
    <source>
        <strain evidence="1 2">KLE1738</strain>
    </source>
</reference>
<keyword evidence="2" id="KW-1185">Reference proteome</keyword>
<name>A0A3E2B6C2_9FIRM</name>
<dbReference type="RefSeq" id="WP_021920573.1">
    <property type="nucleotide sequence ID" value="NZ_CAKXKJ010000003.1"/>
</dbReference>
<protein>
    <submittedName>
        <fullName evidence="1">Uncharacterized protein</fullName>
    </submittedName>
</protein>
<sequence>MTISAIDTGSVLYFSHDELPTVRPLTQEAVLPLIRRALAKARHPIPPAMEVKSFSSRQGVLFFVLPRLPEETAAAPLC</sequence>
<gene>
    <name evidence="1" type="ORF">DV520_00190</name>
</gene>
<accession>A0A3E2B6C2</accession>
<dbReference type="EMBL" id="QQRQ01000001">
    <property type="protein sequence ID" value="RFT07600.1"/>
    <property type="molecule type" value="Genomic_DNA"/>
</dbReference>
<dbReference type="AlphaFoldDB" id="A0A3E2B6C2"/>
<evidence type="ECO:0000313" key="2">
    <source>
        <dbReference type="Proteomes" id="UP000260649"/>
    </source>
</evidence>
<proteinExistence type="predicted"/>
<organism evidence="1 2">
    <name type="scientific">Evtepia gabavorous</name>
    <dbReference type="NCBI Taxonomy" id="2211183"/>
    <lineage>
        <taxon>Bacteria</taxon>
        <taxon>Bacillati</taxon>
        <taxon>Bacillota</taxon>
        <taxon>Clostridia</taxon>
        <taxon>Eubacteriales</taxon>
        <taxon>Evtepia</taxon>
    </lineage>
</organism>
<evidence type="ECO:0000313" key="1">
    <source>
        <dbReference type="EMBL" id="RFT07600.1"/>
    </source>
</evidence>